<dbReference type="GO" id="GO:0030687">
    <property type="term" value="C:preribosome, large subunit precursor"/>
    <property type="evidence" value="ECO:0007669"/>
    <property type="project" value="TreeGrafter"/>
</dbReference>
<evidence type="ECO:0000256" key="4">
    <source>
        <dbReference type="ARBA" id="ARBA00023054"/>
    </source>
</evidence>
<keyword evidence="8" id="KW-1185">Reference proteome</keyword>
<keyword evidence="5" id="KW-0539">Nucleus</keyword>
<protein>
    <submittedName>
        <fullName evidence="7">Eukaryotic rRNA processing</fullName>
    </submittedName>
</protein>
<feature type="region of interest" description="Disordered" evidence="6">
    <location>
        <begin position="33"/>
        <end position="105"/>
    </location>
</feature>
<evidence type="ECO:0000256" key="2">
    <source>
        <dbReference type="ARBA" id="ARBA00007336"/>
    </source>
</evidence>
<feature type="compositionally biased region" description="Basic and acidic residues" evidence="6">
    <location>
        <begin position="213"/>
        <end position="227"/>
    </location>
</feature>
<proteinExistence type="inferred from homology"/>
<accession>A0A139AI98</accession>
<feature type="region of interest" description="Disordered" evidence="6">
    <location>
        <begin position="213"/>
        <end position="412"/>
    </location>
</feature>
<dbReference type="EMBL" id="KQ965754">
    <property type="protein sequence ID" value="KXS16264.1"/>
    <property type="molecule type" value="Genomic_DNA"/>
</dbReference>
<sequence>MGKKKGTKSRKDDADVEGDSEFADIEAFIAAQDAAPGLKGGSGKKKSKVKSGRDEVEDEAETLQQKEEARLARELEEEKRAMARVAAEEAESGLVQDEGTSQRAPRRVPINSTAALTARLASIRLPPTISFIETLALTHPTPLDLAPEAASDDLRRELAFYDQALHAAVKGLEQLRQLGVPTTRPVDYFAEMVKADAHMLKVKQRIAEETTNIKKSEEAKKQREQKRLGKKVQQQREQEKREAKARDVEKLKQLKRKRGGGVEEESSGGGGDDFGVTADADMDDESGPARKKTRGEGGTQPPRGPSLAHSKRALSKHAKYSGKTGGPKHGSGRFEKQKRGAGGFGEDDGGKNKGNMSRGPQKFKGKPGTFNVRKMKEGFDGNKGKNRGKPSGGSKRPGKDARAKFRRTPGKK</sequence>
<feature type="compositionally biased region" description="Basic and acidic residues" evidence="6">
    <location>
        <begin position="374"/>
        <end position="383"/>
    </location>
</feature>
<dbReference type="Pfam" id="PF05890">
    <property type="entry name" value="Ebp2"/>
    <property type="match status" value="1"/>
</dbReference>
<name>A0A139AI98_GONPJ</name>
<feature type="compositionally biased region" description="Basic residues" evidence="6">
    <location>
        <begin position="309"/>
        <end position="320"/>
    </location>
</feature>
<evidence type="ECO:0000313" key="7">
    <source>
        <dbReference type="EMBL" id="KXS16264.1"/>
    </source>
</evidence>
<evidence type="ECO:0000256" key="6">
    <source>
        <dbReference type="SAM" id="MobiDB-lite"/>
    </source>
</evidence>
<dbReference type="PANTHER" id="PTHR13028">
    <property type="entry name" value="RRNA PROCESSING PROTEIN EBNA1-BINDING PROTEIN-RELATED"/>
    <property type="match status" value="1"/>
</dbReference>
<dbReference type="InterPro" id="IPR008610">
    <property type="entry name" value="Ebp2"/>
</dbReference>
<feature type="compositionally biased region" description="Basic and acidic residues" evidence="6">
    <location>
        <begin position="234"/>
        <end position="252"/>
    </location>
</feature>
<evidence type="ECO:0000256" key="5">
    <source>
        <dbReference type="ARBA" id="ARBA00023242"/>
    </source>
</evidence>
<comment type="subcellular location">
    <subcellularLocation>
        <location evidence="1">Nucleus</location>
        <location evidence="1">Nucleolus</location>
    </subcellularLocation>
</comment>
<feature type="compositionally biased region" description="Basic and acidic residues" evidence="6">
    <location>
        <begin position="64"/>
        <end position="81"/>
    </location>
</feature>
<gene>
    <name evidence="7" type="ORF">M427DRAFT_43730</name>
</gene>
<dbReference type="STRING" id="1344416.A0A139AI98"/>
<comment type="similarity">
    <text evidence="2">Belongs to the EBP2 family.</text>
</comment>
<dbReference type="GO" id="GO:0005730">
    <property type="term" value="C:nucleolus"/>
    <property type="evidence" value="ECO:0007669"/>
    <property type="project" value="UniProtKB-SubCell"/>
</dbReference>
<dbReference type="AlphaFoldDB" id="A0A139AI98"/>
<reference evidence="7 8" key="1">
    <citation type="journal article" date="2015" name="Genome Biol. Evol.">
        <title>Phylogenomic analyses indicate that early fungi evolved digesting cell walls of algal ancestors of land plants.</title>
        <authorList>
            <person name="Chang Y."/>
            <person name="Wang S."/>
            <person name="Sekimoto S."/>
            <person name="Aerts A.L."/>
            <person name="Choi C."/>
            <person name="Clum A."/>
            <person name="LaButti K.M."/>
            <person name="Lindquist E.A."/>
            <person name="Yee Ngan C."/>
            <person name="Ohm R.A."/>
            <person name="Salamov A.A."/>
            <person name="Grigoriev I.V."/>
            <person name="Spatafora J.W."/>
            <person name="Berbee M.L."/>
        </authorList>
    </citation>
    <scope>NUCLEOTIDE SEQUENCE [LARGE SCALE GENOMIC DNA]</scope>
    <source>
        <strain evidence="7 8">JEL478</strain>
    </source>
</reference>
<evidence type="ECO:0000313" key="8">
    <source>
        <dbReference type="Proteomes" id="UP000070544"/>
    </source>
</evidence>
<evidence type="ECO:0000256" key="1">
    <source>
        <dbReference type="ARBA" id="ARBA00004604"/>
    </source>
</evidence>
<evidence type="ECO:0000256" key="3">
    <source>
        <dbReference type="ARBA" id="ARBA00022517"/>
    </source>
</evidence>
<dbReference type="GO" id="GO:0006364">
    <property type="term" value="P:rRNA processing"/>
    <property type="evidence" value="ECO:0007669"/>
    <property type="project" value="TreeGrafter"/>
</dbReference>
<dbReference type="GO" id="GO:0042273">
    <property type="term" value="P:ribosomal large subunit biogenesis"/>
    <property type="evidence" value="ECO:0007669"/>
    <property type="project" value="TreeGrafter"/>
</dbReference>
<dbReference type="PANTHER" id="PTHR13028:SF0">
    <property type="entry name" value="RRNA-PROCESSING PROTEIN EBP2-RELATED"/>
    <property type="match status" value="1"/>
</dbReference>
<organism evidence="7 8">
    <name type="scientific">Gonapodya prolifera (strain JEL478)</name>
    <name type="common">Monoblepharis prolifera</name>
    <dbReference type="NCBI Taxonomy" id="1344416"/>
    <lineage>
        <taxon>Eukaryota</taxon>
        <taxon>Fungi</taxon>
        <taxon>Fungi incertae sedis</taxon>
        <taxon>Chytridiomycota</taxon>
        <taxon>Chytridiomycota incertae sedis</taxon>
        <taxon>Monoblepharidomycetes</taxon>
        <taxon>Monoblepharidales</taxon>
        <taxon>Gonapodyaceae</taxon>
        <taxon>Gonapodya</taxon>
    </lineage>
</organism>
<dbReference type="OrthoDB" id="443772at2759"/>
<keyword evidence="3" id="KW-0690">Ribosome biogenesis</keyword>
<keyword evidence="4" id="KW-0175">Coiled coil</keyword>
<dbReference type="Proteomes" id="UP000070544">
    <property type="component" value="Unassembled WGS sequence"/>
</dbReference>
<dbReference type="GO" id="GO:0034399">
    <property type="term" value="C:nuclear periphery"/>
    <property type="evidence" value="ECO:0007669"/>
    <property type="project" value="TreeGrafter"/>
</dbReference>